<proteinExistence type="predicted"/>
<evidence type="ECO:0000313" key="2">
    <source>
        <dbReference type="Proteomes" id="UP000239685"/>
    </source>
</evidence>
<organism evidence="1 2">
    <name type="scientific">Campylobacter hyointestinalis subsp. hyointestinalis</name>
    <dbReference type="NCBI Taxonomy" id="91352"/>
    <lineage>
        <taxon>Bacteria</taxon>
        <taxon>Pseudomonadati</taxon>
        <taxon>Campylobacterota</taxon>
        <taxon>Epsilonproteobacteria</taxon>
        <taxon>Campylobacterales</taxon>
        <taxon>Campylobacteraceae</taxon>
        <taxon>Campylobacter</taxon>
    </lineage>
</organism>
<dbReference type="Proteomes" id="UP000239685">
    <property type="component" value="Unassembled WGS sequence"/>
</dbReference>
<accession>A0A855NEQ4</accession>
<comment type="caution">
    <text evidence="1">The sequence shown here is derived from an EMBL/GenBank/DDBJ whole genome shotgun (WGS) entry which is preliminary data.</text>
</comment>
<gene>
    <name evidence="1" type="ORF">CDQ78_04190</name>
</gene>
<evidence type="ECO:0000313" key="1">
    <source>
        <dbReference type="EMBL" id="PPB72142.1"/>
    </source>
</evidence>
<reference evidence="1 2" key="1">
    <citation type="submission" date="2017-06" db="EMBL/GenBank/DDBJ databases">
        <title>Updating the genomic taxonomy and epidemiology of Campylobacter hyointestinalis; discovery in New Zealand farmed ruminants.</title>
        <authorList>
            <person name="Wilkinson D.A."/>
            <person name="Fayaz A."/>
            <person name="Biggs P.J."/>
            <person name="Midwinter A.C."/>
        </authorList>
    </citation>
    <scope>NUCLEOTIDE SEQUENCE [LARGE SCALE GENOMIC DNA]</scope>
    <source>
        <strain evidence="1 2">S1614a</strain>
    </source>
</reference>
<dbReference type="AlphaFoldDB" id="A0A855NEQ4"/>
<dbReference type="EMBL" id="NIQP01000003">
    <property type="protein sequence ID" value="PPB72142.1"/>
    <property type="molecule type" value="Genomic_DNA"/>
</dbReference>
<name>A0A855NEQ4_CAMHY</name>
<sequence>MSALLMVKDFDESHKFEILNKLMSNADLSAIVCLSLDRGCSTKEMDPTKTNNDRSMVLKAIFYAKLSRLNKFFGTDAYEIKGSIFDLENYKKID</sequence>
<protein>
    <submittedName>
        <fullName evidence="1">Uncharacterized protein</fullName>
    </submittedName>
</protein>